<dbReference type="RefSeq" id="WP_146220971.1">
    <property type="nucleotide sequence ID" value="NZ_QJJU01000003.1"/>
</dbReference>
<reference evidence="2" key="1">
    <citation type="submission" date="2018-05" db="EMBL/GenBank/DDBJ databases">
        <authorList>
            <person name="Deangelis K."/>
            <person name="Huntemann M."/>
            <person name="Clum A."/>
            <person name="Pillay M."/>
            <person name="Palaniappan K."/>
            <person name="Varghese N."/>
            <person name="Mikhailova N."/>
            <person name="Stamatis D."/>
            <person name="Reddy T."/>
            <person name="Daum C."/>
            <person name="Shapiro N."/>
            <person name="Ivanova N."/>
            <person name="Kyrpides N."/>
            <person name="Woyke T."/>
        </authorList>
    </citation>
    <scope>NUCLEOTIDE SEQUENCE [LARGE SCALE GENOMIC DNA]</scope>
    <source>
        <strain evidence="2">GAS496</strain>
    </source>
</reference>
<dbReference type="Proteomes" id="UP000247781">
    <property type="component" value="Unassembled WGS sequence"/>
</dbReference>
<evidence type="ECO:0000313" key="1">
    <source>
        <dbReference type="EMBL" id="PXX10971.1"/>
    </source>
</evidence>
<protein>
    <submittedName>
        <fullName evidence="1">Uncharacterized protein</fullName>
    </submittedName>
</protein>
<name>A0A318HKP4_9MYCO</name>
<evidence type="ECO:0000313" key="2">
    <source>
        <dbReference type="Proteomes" id="UP000247781"/>
    </source>
</evidence>
<keyword evidence="2" id="KW-1185">Reference proteome</keyword>
<sequence length="67" mass="7365">MLSGDLKHDPAAGFNFVNCEPRVEKDQQHDFNGGCCTRVTTKVHQHDEQVPVHFVHGVVGAAGSPRR</sequence>
<reference evidence="1 2" key="2">
    <citation type="submission" date="2018-06" db="EMBL/GenBank/DDBJ databases">
        <title>Sequencing of bacterial isolates from soil warming experiment in Harvard Forest, Massachusetts, USA.</title>
        <authorList>
            <person name="Deangelis K.PhD."/>
        </authorList>
    </citation>
    <scope>NUCLEOTIDE SEQUENCE [LARGE SCALE GENOMIC DNA]</scope>
    <source>
        <strain evidence="1 2">GAS496</strain>
    </source>
</reference>
<dbReference type="EMBL" id="QJJU01000003">
    <property type="protein sequence ID" value="PXX10971.1"/>
    <property type="molecule type" value="Genomic_DNA"/>
</dbReference>
<proteinExistence type="predicted"/>
<dbReference type="AlphaFoldDB" id="A0A318HKP4"/>
<organism evidence="1 2">
    <name type="scientific">Mycolicibacterium moriokaense</name>
    <dbReference type="NCBI Taxonomy" id="39691"/>
    <lineage>
        <taxon>Bacteria</taxon>
        <taxon>Bacillati</taxon>
        <taxon>Actinomycetota</taxon>
        <taxon>Actinomycetes</taxon>
        <taxon>Mycobacteriales</taxon>
        <taxon>Mycobacteriaceae</taxon>
        <taxon>Mycolicibacterium</taxon>
    </lineage>
</organism>
<gene>
    <name evidence="1" type="ORF">C8E89_10358</name>
</gene>
<accession>A0A318HKP4</accession>
<comment type="caution">
    <text evidence="1">The sequence shown here is derived from an EMBL/GenBank/DDBJ whole genome shotgun (WGS) entry which is preliminary data.</text>
</comment>